<accession>A0A2Z4Y2Y8</accession>
<dbReference type="AlphaFoldDB" id="A0A2Z4Y2Y8"/>
<proteinExistence type="predicted"/>
<evidence type="ECO:0000313" key="1">
    <source>
        <dbReference type="EMBL" id="AXA35349.1"/>
    </source>
</evidence>
<protein>
    <recommendedName>
        <fullName evidence="3">rRNA adenine N(6)-methyltransferase</fullName>
    </recommendedName>
</protein>
<organism evidence="1 2">
    <name type="scientific">Sumerlaea chitinivorans</name>
    <dbReference type="NCBI Taxonomy" id="2250252"/>
    <lineage>
        <taxon>Bacteria</taxon>
        <taxon>Candidatus Sumerlaeota</taxon>
        <taxon>Candidatus Sumerlaeia</taxon>
        <taxon>Candidatus Sumerlaeales</taxon>
        <taxon>Candidatus Sumerlaeaceae</taxon>
        <taxon>Candidatus Sumerlaea</taxon>
    </lineage>
</organism>
<dbReference type="SUPFAM" id="SSF53335">
    <property type="entry name" value="S-adenosyl-L-methionine-dependent methyltransferases"/>
    <property type="match status" value="1"/>
</dbReference>
<evidence type="ECO:0008006" key="3">
    <source>
        <dbReference type="Google" id="ProtNLM"/>
    </source>
</evidence>
<name>A0A2Z4Y2Y8_SUMC1</name>
<gene>
    <name evidence="1" type="ORF">BRCON_0572</name>
</gene>
<dbReference type="Gene3D" id="3.40.50.150">
    <property type="entry name" value="Vaccinia Virus protein VP39"/>
    <property type="match status" value="1"/>
</dbReference>
<dbReference type="KEGG" id="schv:BRCON_0572"/>
<dbReference type="EMBL" id="CP030759">
    <property type="protein sequence ID" value="AXA35349.1"/>
    <property type="molecule type" value="Genomic_DNA"/>
</dbReference>
<evidence type="ECO:0000313" key="2">
    <source>
        <dbReference type="Proteomes" id="UP000262583"/>
    </source>
</evidence>
<dbReference type="InterPro" id="IPR029063">
    <property type="entry name" value="SAM-dependent_MTases_sf"/>
</dbReference>
<sequence length="154" mass="17644">MTGTILSRLRTGDTLTLCEINPAFVRVLEEKFAANPKWKPWRAAVQIICAPVEELSVERQFHHAVCGLPFNNFPPTIVDAIFSKLASLTSPRGTLSFFEYVFIRQLKMPFASSKERERLRAVAEILGHYIQNHQIRQKLVLPNLPPAWARTLRF</sequence>
<reference evidence="1 2" key="1">
    <citation type="submission" date="2018-05" db="EMBL/GenBank/DDBJ databases">
        <title>A metagenomic window into the 2 km-deep terrestrial subsurface aquifer revealed taxonomically and functionally diverse microbial community comprising novel uncultured bacterial lineages.</title>
        <authorList>
            <person name="Kadnikov V.V."/>
            <person name="Mardanov A.V."/>
            <person name="Beletsky A.V."/>
            <person name="Banks D."/>
            <person name="Pimenov N.V."/>
            <person name="Frank Y.A."/>
            <person name="Karnachuk O.V."/>
            <person name="Ravin N.V."/>
        </authorList>
    </citation>
    <scope>NUCLEOTIDE SEQUENCE [LARGE SCALE GENOMIC DNA]</scope>
    <source>
        <strain evidence="1">BY</strain>
    </source>
</reference>
<dbReference type="Proteomes" id="UP000262583">
    <property type="component" value="Chromosome"/>
</dbReference>